<feature type="region of interest" description="Disordered" evidence="1">
    <location>
        <begin position="154"/>
        <end position="174"/>
    </location>
</feature>
<dbReference type="InterPro" id="IPR009263">
    <property type="entry name" value="SERTA_dom"/>
</dbReference>
<comment type="caution">
    <text evidence="3">The sequence shown here is derived from an EMBL/GenBank/DDBJ whole genome shotgun (WGS) entry which is preliminary data.</text>
</comment>
<keyword evidence="4" id="KW-1185">Reference proteome</keyword>
<protein>
    <recommendedName>
        <fullName evidence="2">SERTA domain-containing protein</fullName>
    </recommendedName>
</protein>
<dbReference type="PANTHER" id="PTHR16277">
    <property type="entry name" value="CELL DIVISION CYCLE ASSOCIATED PROTEIN 4/SERTA DOMAIN-CONTAINING PROTEIN 2"/>
    <property type="match status" value="1"/>
</dbReference>
<accession>A0A8J6JY62</accession>
<evidence type="ECO:0000256" key="1">
    <source>
        <dbReference type="SAM" id="MobiDB-lite"/>
    </source>
</evidence>
<organism evidence="3 4">
    <name type="scientific">Eleutherodactylus coqui</name>
    <name type="common">Puerto Rican coqui</name>
    <dbReference type="NCBI Taxonomy" id="57060"/>
    <lineage>
        <taxon>Eukaryota</taxon>
        <taxon>Metazoa</taxon>
        <taxon>Chordata</taxon>
        <taxon>Craniata</taxon>
        <taxon>Vertebrata</taxon>
        <taxon>Euteleostomi</taxon>
        <taxon>Amphibia</taxon>
        <taxon>Batrachia</taxon>
        <taxon>Anura</taxon>
        <taxon>Neobatrachia</taxon>
        <taxon>Hyloidea</taxon>
        <taxon>Eleutherodactylidae</taxon>
        <taxon>Eleutherodactylinae</taxon>
        <taxon>Eleutherodactylus</taxon>
        <taxon>Eleutherodactylus</taxon>
    </lineage>
</organism>
<feature type="domain" description="SERTA" evidence="2">
    <location>
        <begin position="29"/>
        <end position="76"/>
    </location>
</feature>
<dbReference type="InterPro" id="IPR052262">
    <property type="entry name" value="E2F-SERTA_domain_protein"/>
</dbReference>
<dbReference type="Proteomes" id="UP000770717">
    <property type="component" value="Unassembled WGS sequence"/>
</dbReference>
<reference evidence="3" key="1">
    <citation type="thesis" date="2020" institute="ProQuest LLC" country="789 East Eisenhower Parkway, Ann Arbor, MI, USA">
        <title>Comparative Genomics and Chromosome Evolution.</title>
        <authorList>
            <person name="Mudd A.B."/>
        </authorList>
    </citation>
    <scope>NUCLEOTIDE SEQUENCE</scope>
    <source>
        <strain evidence="3">HN-11 Male</strain>
        <tissue evidence="3">Kidney and liver</tissue>
    </source>
</reference>
<name>A0A8J6JY62_ELECQ</name>
<dbReference type="Pfam" id="PF06031">
    <property type="entry name" value="SERTA"/>
    <property type="match status" value="1"/>
</dbReference>
<dbReference type="GO" id="GO:0005634">
    <property type="term" value="C:nucleus"/>
    <property type="evidence" value="ECO:0007669"/>
    <property type="project" value="TreeGrafter"/>
</dbReference>
<evidence type="ECO:0000259" key="2">
    <source>
        <dbReference type="PROSITE" id="PS51053"/>
    </source>
</evidence>
<evidence type="ECO:0000313" key="4">
    <source>
        <dbReference type="Proteomes" id="UP000770717"/>
    </source>
</evidence>
<dbReference type="PANTHER" id="PTHR16277:SF15">
    <property type="entry name" value="SERTA DOMAIN-CONTAINING PROTEIN"/>
    <property type="match status" value="1"/>
</dbReference>
<dbReference type="PROSITE" id="PS51053">
    <property type="entry name" value="SERTA"/>
    <property type="match status" value="1"/>
</dbReference>
<gene>
    <name evidence="3" type="ORF">GDO78_019187</name>
</gene>
<dbReference type="AlphaFoldDB" id="A0A8J6JY62"/>
<proteinExistence type="predicted"/>
<sequence length="352" mass="39420">MPTKGIKRKFHDWEESVLDGHLSFQTDRYSFFRQSLLNMSLEKFNQGRMMIEPSLRRYVLIANTLRVIQEEIHHENPCTVPNFEEIVPSICDPLSGNVASSAFPPDLENIILPSMEDDLSVNTAIASILKELESTLDESCPQNPQPHLDIQDLESKRESSNNLGSTFPLSVKPPCDQDATVKEEVFNSNPDDDNRDLELIRELMLAASCSDNPEPMDTLVMEQVPTVPSNVSEVPVALNDTSTQEISSQTSTMQNIPSVHPEELRVLEPVFGNFEIMNSSYLNDVSFDDPFSDIDTSVFEKETLIPGTTQSSRLSSEELWFTSFCNSPPYSSGQGLREPNDLDNIVEILVGS</sequence>
<dbReference type="OrthoDB" id="8735401at2759"/>
<dbReference type="EMBL" id="WNTK01000050">
    <property type="protein sequence ID" value="KAG9472491.1"/>
    <property type="molecule type" value="Genomic_DNA"/>
</dbReference>
<evidence type="ECO:0000313" key="3">
    <source>
        <dbReference type="EMBL" id="KAG9472491.1"/>
    </source>
</evidence>